<keyword evidence="1" id="KW-1133">Transmembrane helix</keyword>
<dbReference type="HOGENOM" id="CLU_2428613_0_0_1"/>
<evidence type="ECO:0000313" key="3">
    <source>
        <dbReference type="Proteomes" id="UP000027361"/>
    </source>
</evidence>
<evidence type="ECO:0000313" key="2">
    <source>
        <dbReference type="EMBL" id="KDN45744.1"/>
    </source>
</evidence>
<keyword evidence="1" id="KW-0812">Transmembrane</keyword>
<dbReference type="EMBL" id="JMSN01000040">
    <property type="protein sequence ID" value="KDN45744.1"/>
    <property type="molecule type" value="Genomic_DNA"/>
</dbReference>
<protein>
    <submittedName>
        <fullName evidence="2">Uncharacterized protein</fullName>
    </submittedName>
</protein>
<dbReference type="GeneID" id="25261359"/>
<keyword evidence="1" id="KW-0472">Membrane</keyword>
<dbReference type="Proteomes" id="UP000027361">
    <property type="component" value="Unassembled WGS sequence"/>
</dbReference>
<comment type="caution">
    <text evidence="2">The sequence shown here is derived from an EMBL/GenBank/DDBJ whole genome shotgun (WGS) entry which is preliminary data.</text>
</comment>
<accession>A0A066W3S7</accession>
<proteinExistence type="predicted"/>
<reference evidence="2 3" key="1">
    <citation type="submission" date="2014-05" db="EMBL/GenBank/DDBJ databases">
        <title>Draft genome sequence of a rare smut relative, Tilletiaria anomala UBC 951.</title>
        <authorList>
            <consortium name="DOE Joint Genome Institute"/>
            <person name="Toome M."/>
            <person name="Kuo A."/>
            <person name="Henrissat B."/>
            <person name="Lipzen A."/>
            <person name="Tritt A."/>
            <person name="Yoshinaga Y."/>
            <person name="Zane M."/>
            <person name="Barry K."/>
            <person name="Grigoriev I.V."/>
            <person name="Spatafora J.W."/>
            <person name="Aimea M.C."/>
        </authorList>
    </citation>
    <scope>NUCLEOTIDE SEQUENCE [LARGE SCALE GENOMIC DNA]</scope>
    <source>
        <strain evidence="2 3">UBC 951</strain>
    </source>
</reference>
<evidence type="ECO:0000256" key="1">
    <source>
        <dbReference type="SAM" id="Phobius"/>
    </source>
</evidence>
<organism evidence="2 3">
    <name type="scientific">Tilletiaria anomala (strain ATCC 24038 / CBS 436.72 / UBC 951)</name>
    <dbReference type="NCBI Taxonomy" id="1037660"/>
    <lineage>
        <taxon>Eukaryota</taxon>
        <taxon>Fungi</taxon>
        <taxon>Dikarya</taxon>
        <taxon>Basidiomycota</taxon>
        <taxon>Ustilaginomycotina</taxon>
        <taxon>Exobasidiomycetes</taxon>
        <taxon>Georgefischeriales</taxon>
        <taxon>Tilletiariaceae</taxon>
        <taxon>Tilletiaria</taxon>
    </lineage>
</organism>
<dbReference type="InParanoid" id="A0A066W3S7"/>
<dbReference type="AlphaFoldDB" id="A0A066W3S7"/>
<keyword evidence="3" id="KW-1185">Reference proteome</keyword>
<sequence>MYMHILADGRGSPQPACFRNPSCAHKSMYGTIGNTSSSVPNARGPIKRVSEFRWFLLSIHITSLFRVNVVFFSIQVKLVYIYIYIFASQII</sequence>
<dbReference type="RefSeq" id="XP_013243281.1">
    <property type="nucleotide sequence ID" value="XM_013387827.1"/>
</dbReference>
<gene>
    <name evidence="2" type="ORF">K437DRAFT_118892</name>
</gene>
<name>A0A066W3S7_TILAU</name>
<feature type="transmembrane region" description="Helical" evidence="1">
    <location>
        <begin position="64"/>
        <end position="87"/>
    </location>
</feature>